<dbReference type="Gene3D" id="3.40.30.10">
    <property type="entry name" value="Glutaredoxin"/>
    <property type="match status" value="1"/>
</dbReference>
<dbReference type="Proteomes" id="UP000095287">
    <property type="component" value="Unplaced"/>
</dbReference>
<dbReference type="Gene3D" id="2.20.70.10">
    <property type="match status" value="1"/>
</dbReference>
<feature type="region of interest" description="Disordered" evidence="1">
    <location>
        <begin position="28"/>
        <end position="64"/>
    </location>
</feature>
<keyword evidence="3" id="KW-1185">Reference proteome</keyword>
<feature type="compositionally biased region" description="Polar residues" evidence="1">
    <location>
        <begin position="242"/>
        <end position="255"/>
    </location>
</feature>
<protein>
    <submittedName>
        <fullName evidence="4">WW domain-containing protein</fullName>
    </submittedName>
</protein>
<evidence type="ECO:0000313" key="4">
    <source>
        <dbReference type="WBParaSite" id="L893_g33625.t1"/>
    </source>
</evidence>
<dbReference type="SMART" id="SM00456">
    <property type="entry name" value="WW"/>
    <property type="match status" value="1"/>
</dbReference>
<evidence type="ECO:0000313" key="3">
    <source>
        <dbReference type="Proteomes" id="UP000095287"/>
    </source>
</evidence>
<feature type="domain" description="WW" evidence="2">
    <location>
        <begin position="108"/>
        <end position="142"/>
    </location>
</feature>
<feature type="compositionally biased region" description="Acidic residues" evidence="1">
    <location>
        <begin position="184"/>
        <end position="199"/>
    </location>
</feature>
<dbReference type="InterPro" id="IPR001202">
    <property type="entry name" value="WW_dom"/>
</dbReference>
<sequence>MSLPPALLARLQKRGIVNKREEPEEEVIAENYDIPLPVKTGTETAPEHSRRAVGPEGTHRSGAPGCPNKWNPYHICLDFCYDSWLDGTPENCLPDEYMRRRARMLRLYPLPEGWKEVYDPGCARHYYWCPKTDDVCWLSPRHPRAMIGEAGPNISRELKSRGENWNGLVPRPGTVARKRMLSEQSDDSESGSDDDDSEEDERKELSEREKLVRAKRKGIDPMDPAAYGDHVPVGGWGRGLETNKSANSGADTTASGALYQSRPLPTPGEVLRRNAGK</sequence>
<dbReference type="AlphaFoldDB" id="A0A1I8A7F9"/>
<dbReference type="InterPro" id="IPR036020">
    <property type="entry name" value="WW_dom_sf"/>
</dbReference>
<evidence type="ECO:0000256" key="1">
    <source>
        <dbReference type="SAM" id="MobiDB-lite"/>
    </source>
</evidence>
<organism evidence="3 4">
    <name type="scientific">Steinernema glaseri</name>
    <dbReference type="NCBI Taxonomy" id="37863"/>
    <lineage>
        <taxon>Eukaryota</taxon>
        <taxon>Metazoa</taxon>
        <taxon>Ecdysozoa</taxon>
        <taxon>Nematoda</taxon>
        <taxon>Chromadorea</taxon>
        <taxon>Rhabditida</taxon>
        <taxon>Tylenchina</taxon>
        <taxon>Panagrolaimomorpha</taxon>
        <taxon>Strongyloidoidea</taxon>
        <taxon>Steinernematidae</taxon>
        <taxon>Steinernema</taxon>
    </lineage>
</organism>
<name>A0A1I8A7F9_9BILA</name>
<feature type="region of interest" description="Disordered" evidence="1">
    <location>
        <begin position="161"/>
        <end position="277"/>
    </location>
</feature>
<accession>A0A1I8A7F9</accession>
<reference evidence="4" key="1">
    <citation type="submission" date="2016-11" db="UniProtKB">
        <authorList>
            <consortium name="WormBaseParasite"/>
        </authorList>
    </citation>
    <scope>IDENTIFICATION</scope>
</reference>
<dbReference type="SUPFAM" id="SSF51045">
    <property type="entry name" value="WW domain"/>
    <property type="match status" value="1"/>
</dbReference>
<evidence type="ECO:0000259" key="2">
    <source>
        <dbReference type="PROSITE" id="PS50020"/>
    </source>
</evidence>
<dbReference type="PROSITE" id="PS50020">
    <property type="entry name" value="WW_DOMAIN_2"/>
    <property type="match status" value="1"/>
</dbReference>
<proteinExistence type="predicted"/>
<dbReference type="WBParaSite" id="L893_g33625.t1">
    <property type="protein sequence ID" value="L893_g33625.t1"/>
    <property type="gene ID" value="L893_g33625"/>
</dbReference>
<feature type="compositionally biased region" description="Basic and acidic residues" evidence="1">
    <location>
        <begin position="200"/>
        <end position="220"/>
    </location>
</feature>